<dbReference type="PANTHER" id="PTHR24421">
    <property type="entry name" value="NITRATE/NITRITE SENSOR PROTEIN NARX-RELATED"/>
    <property type="match status" value="1"/>
</dbReference>
<evidence type="ECO:0000256" key="2">
    <source>
        <dbReference type="ARBA" id="ARBA00022777"/>
    </source>
</evidence>
<dbReference type="InterPro" id="IPR050482">
    <property type="entry name" value="Sensor_HK_TwoCompSys"/>
</dbReference>
<dbReference type="InterPro" id="IPR036890">
    <property type="entry name" value="HATPase_C_sf"/>
</dbReference>
<feature type="transmembrane region" description="Helical" evidence="4">
    <location>
        <begin position="40"/>
        <end position="59"/>
    </location>
</feature>
<keyword evidence="3" id="KW-0902">Two-component regulatory system</keyword>
<keyword evidence="7" id="KW-1185">Reference proteome</keyword>
<comment type="caution">
    <text evidence="6">The sequence shown here is derived from an EMBL/GenBank/DDBJ whole genome shotgun (WGS) entry which is preliminary data.</text>
</comment>
<evidence type="ECO:0000313" key="7">
    <source>
        <dbReference type="Proteomes" id="UP000606115"/>
    </source>
</evidence>
<evidence type="ECO:0000256" key="4">
    <source>
        <dbReference type="SAM" id="Phobius"/>
    </source>
</evidence>
<feature type="transmembrane region" description="Helical" evidence="4">
    <location>
        <begin position="12"/>
        <end position="28"/>
    </location>
</feature>
<feature type="transmembrane region" description="Helical" evidence="4">
    <location>
        <begin position="66"/>
        <end position="88"/>
    </location>
</feature>
<name>A0ABQ2D823_9MICC</name>
<keyword evidence="4" id="KW-0812">Transmembrane</keyword>
<keyword evidence="4" id="KW-0472">Membrane</keyword>
<keyword evidence="2" id="KW-0418">Kinase</keyword>
<feature type="transmembrane region" description="Helical" evidence="4">
    <location>
        <begin position="138"/>
        <end position="154"/>
    </location>
</feature>
<protein>
    <recommendedName>
        <fullName evidence="5">Signal transduction histidine kinase subgroup 3 dimerisation and phosphoacceptor domain-containing protein</fullName>
    </recommendedName>
</protein>
<feature type="domain" description="Signal transduction histidine kinase subgroup 3 dimerisation and phosphoacceptor" evidence="5">
    <location>
        <begin position="188"/>
        <end position="248"/>
    </location>
</feature>
<dbReference type="RefSeq" id="WP_096255483.1">
    <property type="nucleotide sequence ID" value="NZ_BMKX01000001.1"/>
</dbReference>
<feature type="transmembrane region" description="Helical" evidence="4">
    <location>
        <begin position="108"/>
        <end position="126"/>
    </location>
</feature>
<evidence type="ECO:0000256" key="3">
    <source>
        <dbReference type="ARBA" id="ARBA00023012"/>
    </source>
</evidence>
<sequence>MEEKGSLRIQSILWAAAIFLAVMLLSLVSKPASGQQEMTAAYLVTAGAFAVGFGVLSVLRHRFARATWLVAGLGICVWLLLAMPRIAILPPLLFFLALITLAGHRMRSYLGALAVFIVMSAVRLVQGASFQDLFDFEMLAYASLAALVILYAQLRTTREVTLEHQRRVREFAERTSEAEKEQGRILHRSKVSYQLHDELAHNLAVASLHTNAALDASSTDTRTALSLIHVRQAVTGAMTALRRTFDTMGQLEAPEELTATIEDIERIATSLRDTGIEVNIHSSGLGQTENFPQLAMRIIREAATNAVKHADPTQMVIWIKEETDESQPPYWVVSVRNNGVRPVHSQTPNGQGLARLRAMTEAEGGTMEWGRLATNFLLSATVRKDVEENPRRDS</sequence>
<dbReference type="InterPro" id="IPR011712">
    <property type="entry name" value="Sig_transdc_His_kin_sub3_dim/P"/>
</dbReference>
<dbReference type="Gene3D" id="3.30.565.10">
    <property type="entry name" value="Histidine kinase-like ATPase, C-terminal domain"/>
    <property type="match status" value="1"/>
</dbReference>
<reference evidence="7" key="1">
    <citation type="journal article" date="2019" name="Int. J. Syst. Evol. Microbiol.">
        <title>The Global Catalogue of Microorganisms (GCM) 10K type strain sequencing project: providing services to taxonomists for standard genome sequencing and annotation.</title>
        <authorList>
            <consortium name="The Broad Institute Genomics Platform"/>
            <consortium name="The Broad Institute Genome Sequencing Center for Infectious Disease"/>
            <person name="Wu L."/>
            <person name="Ma J."/>
        </authorList>
    </citation>
    <scope>NUCLEOTIDE SEQUENCE [LARGE SCALE GENOMIC DNA]</scope>
    <source>
        <strain evidence="7">CGMCC 1.3685</strain>
    </source>
</reference>
<keyword evidence="1" id="KW-0808">Transferase</keyword>
<evidence type="ECO:0000313" key="6">
    <source>
        <dbReference type="EMBL" id="GGJ49270.1"/>
    </source>
</evidence>
<dbReference type="Gene3D" id="1.20.5.1930">
    <property type="match status" value="1"/>
</dbReference>
<dbReference type="Pfam" id="PF07730">
    <property type="entry name" value="HisKA_3"/>
    <property type="match status" value="1"/>
</dbReference>
<dbReference type="EMBL" id="BMKX01000001">
    <property type="protein sequence ID" value="GGJ49270.1"/>
    <property type="molecule type" value="Genomic_DNA"/>
</dbReference>
<gene>
    <name evidence="6" type="ORF">GCM10007173_04820</name>
</gene>
<organism evidence="6 7">
    <name type="scientific">Glutamicibacter ardleyensis</name>
    <dbReference type="NCBI Taxonomy" id="225894"/>
    <lineage>
        <taxon>Bacteria</taxon>
        <taxon>Bacillati</taxon>
        <taxon>Actinomycetota</taxon>
        <taxon>Actinomycetes</taxon>
        <taxon>Micrococcales</taxon>
        <taxon>Micrococcaceae</taxon>
        <taxon>Glutamicibacter</taxon>
    </lineage>
</organism>
<dbReference type="SUPFAM" id="SSF55874">
    <property type="entry name" value="ATPase domain of HSP90 chaperone/DNA topoisomerase II/histidine kinase"/>
    <property type="match status" value="1"/>
</dbReference>
<dbReference type="GeneID" id="303302885"/>
<evidence type="ECO:0000256" key="1">
    <source>
        <dbReference type="ARBA" id="ARBA00022679"/>
    </source>
</evidence>
<keyword evidence="4" id="KW-1133">Transmembrane helix</keyword>
<evidence type="ECO:0000259" key="5">
    <source>
        <dbReference type="Pfam" id="PF07730"/>
    </source>
</evidence>
<proteinExistence type="predicted"/>
<accession>A0ABQ2D823</accession>
<dbReference type="Proteomes" id="UP000606115">
    <property type="component" value="Unassembled WGS sequence"/>
</dbReference>